<dbReference type="SUPFAM" id="SSF54768">
    <property type="entry name" value="dsRNA-binding domain-like"/>
    <property type="match status" value="1"/>
</dbReference>
<accession>A0A2A2JTX1</accession>
<keyword evidence="2" id="KW-0175">Coiled coil</keyword>
<dbReference type="Gene3D" id="2.60.200.20">
    <property type="match status" value="1"/>
</dbReference>
<feature type="compositionally biased region" description="Basic and acidic residues" evidence="3">
    <location>
        <begin position="601"/>
        <end position="680"/>
    </location>
</feature>
<dbReference type="PANTHER" id="PTHR23308">
    <property type="entry name" value="NUCLEAR INHIBITOR OF PROTEIN PHOSPHATASE-1"/>
    <property type="match status" value="1"/>
</dbReference>
<keyword evidence="7" id="KW-1185">Reference proteome</keyword>
<reference evidence="6 7" key="1">
    <citation type="journal article" date="2017" name="Curr. Biol.">
        <title>Genome architecture and evolution of a unichromosomal asexual nematode.</title>
        <authorList>
            <person name="Fradin H."/>
            <person name="Zegar C."/>
            <person name="Gutwein M."/>
            <person name="Lucas J."/>
            <person name="Kovtun M."/>
            <person name="Corcoran D."/>
            <person name="Baugh L.R."/>
            <person name="Kiontke K."/>
            <person name="Gunsalus K."/>
            <person name="Fitch D.H."/>
            <person name="Piano F."/>
        </authorList>
    </citation>
    <scope>NUCLEOTIDE SEQUENCE [LARGE SCALE GENOMIC DNA]</scope>
    <source>
        <strain evidence="6">PF1309</strain>
    </source>
</reference>
<dbReference type="Pfam" id="PF00498">
    <property type="entry name" value="FHA"/>
    <property type="match status" value="1"/>
</dbReference>
<evidence type="ECO:0000259" key="4">
    <source>
        <dbReference type="PROSITE" id="PS50006"/>
    </source>
</evidence>
<comment type="caution">
    <text evidence="6">The sequence shown here is derived from an EMBL/GenBank/DDBJ whole genome shotgun (WGS) entry which is preliminary data.</text>
</comment>
<dbReference type="OrthoDB" id="433755at2759"/>
<dbReference type="CDD" id="cd19856">
    <property type="entry name" value="DSRM_Kanadaptin"/>
    <property type="match status" value="1"/>
</dbReference>
<dbReference type="InterPro" id="IPR008984">
    <property type="entry name" value="SMAD_FHA_dom_sf"/>
</dbReference>
<dbReference type="FunFam" id="3.30.160.20:FF:000088">
    <property type="entry name" value="Uncharacterized protein ZK632.2"/>
    <property type="match status" value="1"/>
</dbReference>
<dbReference type="STRING" id="2018661.A0A2A2JTX1"/>
<evidence type="ECO:0000256" key="3">
    <source>
        <dbReference type="SAM" id="MobiDB-lite"/>
    </source>
</evidence>
<organism evidence="6 7">
    <name type="scientific">Diploscapter pachys</name>
    <dbReference type="NCBI Taxonomy" id="2018661"/>
    <lineage>
        <taxon>Eukaryota</taxon>
        <taxon>Metazoa</taxon>
        <taxon>Ecdysozoa</taxon>
        <taxon>Nematoda</taxon>
        <taxon>Chromadorea</taxon>
        <taxon>Rhabditida</taxon>
        <taxon>Rhabditina</taxon>
        <taxon>Rhabditomorpha</taxon>
        <taxon>Rhabditoidea</taxon>
        <taxon>Rhabditidae</taxon>
        <taxon>Diploscapter</taxon>
    </lineage>
</organism>
<dbReference type="InterPro" id="IPR014720">
    <property type="entry name" value="dsRBD_dom"/>
</dbReference>
<feature type="region of interest" description="Disordered" evidence="3">
    <location>
        <begin position="235"/>
        <end position="259"/>
    </location>
</feature>
<feature type="region of interest" description="Disordered" evidence="3">
    <location>
        <begin position="512"/>
        <end position="533"/>
    </location>
</feature>
<keyword evidence="1" id="KW-0694">RNA-binding</keyword>
<gene>
    <name evidence="6" type="ORF">WR25_16534</name>
</gene>
<feature type="compositionally biased region" description="Basic and acidic residues" evidence="3">
    <location>
        <begin position="730"/>
        <end position="742"/>
    </location>
</feature>
<dbReference type="EMBL" id="LIAE01010227">
    <property type="protein sequence ID" value="PAV65032.1"/>
    <property type="molecule type" value="Genomic_DNA"/>
</dbReference>
<dbReference type="SMART" id="SM00240">
    <property type="entry name" value="FHA"/>
    <property type="match status" value="1"/>
</dbReference>
<dbReference type="Gene3D" id="3.30.160.20">
    <property type="match status" value="1"/>
</dbReference>
<feature type="domain" description="FHA" evidence="4">
    <location>
        <begin position="113"/>
        <end position="169"/>
    </location>
</feature>
<evidence type="ECO:0000259" key="5">
    <source>
        <dbReference type="PROSITE" id="PS50137"/>
    </source>
</evidence>
<dbReference type="PROSITE" id="PS50006">
    <property type="entry name" value="FHA_DOMAIN"/>
    <property type="match status" value="1"/>
</dbReference>
<protein>
    <recommendedName>
        <fullName evidence="8">FHA domain-containing protein</fullName>
    </recommendedName>
</protein>
<dbReference type="AlphaFoldDB" id="A0A2A2JTX1"/>
<feature type="coiled-coil region" evidence="2">
    <location>
        <begin position="422"/>
        <end position="459"/>
    </location>
</feature>
<feature type="compositionally biased region" description="Basic and acidic residues" evidence="3">
    <location>
        <begin position="576"/>
        <end position="589"/>
    </location>
</feature>
<feature type="compositionally biased region" description="Basic and acidic residues" evidence="3">
    <location>
        <begin position="235"/>
        <end position="248"/>
    </location>
</feature>
<feature type="compositionally biased region" description="Basic residues" evidence="3">
    <location>
        <begin position="688"/>
        <end position="698"/>
    </location>
</feature>
<dbReference type="GO" id="GO:0003723">
    <property type="term" value="F:RNA binding"/>
    <property type="evidence" value="ECO:0007669"/>
    <property type="project" value="UniProtKB-UniRule"/>
</dbReference>
<dbReference type="InterPro" id="IPR000253">
    <property type="entry name" value="FHA_dom"/>
</dbReference>
<evidence type="ECO:0000313" key="6">
    <source>
        <dbReference type="EMBL" id="PAV65032.1"/>
    </source>
</evidence>
<dbReference type="SMART" id="SM00358">
    <property type="entry name" value="DSRM"/>
    <property type="match status" value="1"/>
</dbReference>
<dbReference type="PROSITE" id="PS50137">
    <property type="entry name" value="DS_RBD"/>
    <property type="match status" value="1"/>
</dbReference>
<feature type="region of interest" description="Disordered" evidence="3">
    <location>
        <begin position="39"/>
        <end position="60"/>
    </location>
</feature>
<dbReference type="SUPFAM" id="SSF49879">
    <property type="entry name" value="SMAD/FHA domain"/>
    <property type="match status" value="1"/>
</dbReference>
<proteinExistence type="predicted"/>
<evidence type="ECO:0000256" key="2">
    <source>
        <dbReference type="SAM" id="Coils"/>
    </source>
</evidence>
<evidence type="ECO:0008006" key="8">
    <source>
        <dbReference type="Google" id="ProtNLM"/>
    </source>
</evidence>
<dbReference type="CDD" id="cd22677">
    <property type="entry name" value="FHA_Kanadaptin"/>
    <property type="match status" value="1"/>
</dbReference>
<evidence type="ECO:0000313" key="7">
    <source>
        <dbReference type="Proteomes" id="UP000218231"/>
    </source>
</evidence>
<feature type="compositionally biased region" description="Basic and acidic residues" evidence="3">
    <location>
        <begin position="548"/>
        <end position="562"/>
    </location>
</feature>
<evidence type="ECO:0000256" key="1">
    <source>
        <dbReference type="PROSITE-ProRule" id="PRU00266"/>
    </source>
</evidence>
<dbReference type="Proteomes" id="UP000218231">
    <property type="component" value="Unassembled WGS sequence"/>
</dbReference>
<feature type="domain" description="DRBM" evidence="5">
    <location>
        <begin position="288"/>
        <end position="363"/>
    </location>
</feature>
<name>A0A2A2JTX1_9BILA</name>
<sequence length="742" mass="84774">MIFSSQMIISEMADLDHSSEASFKAPALPPGFAVNLEEDGKEEKEQFQPMTVDVPEENPKSDRMSIAAPVLHYTPPTWACDPPAESGYKLEIVKNGTIVDTINLETRKHGTFVLIGRLPNCDLMLEHPSMSRYHAVLQYGEDLMAKNGKGWHLYDMGSTHGTKINKKKVPPKQYLRIRVGYVMQFGGSSRVVSLIGPPEDKEDEWDVSPTEMKQKVHQKTLEAKLAAAARKELAEEEKREEIRKKEQQEADEGISWGMNYGDDDDKLITPLELDSHLMEDREQYYMQDPKKALTKFFEREGFDMNFEYREQGMGHTHKWVCTLELPIEIDGVERSTTAQAMVTTSKKDAQVQCALEACRILDAYGILRRSNTRARLKRKTLQDNDFYDEDDDLYLDRTGELEKRRERRMQWAQGGGKTQTKIETYESLCKELEDTRKEVEEIQKQLDELSTKKVDAKATGDELDDYVKQLEGGAVKGDDLKTKIQKSTLRQRLVKATHEAQKLEKLVMIARPNKLPEAKPTTSQGAGGVKTEADKQAFLRKIAMAGRVKKDGAPVEEKKEKAPAPAPKSSNFEEPIIEKSDTADFKPEVESDEEETPEPSTSKKKDEVVKAQEKGKPENPKPKPEKSRDSDEPRKKIDLSKYLKDDEDEKKPEQEMEVEQEKSMTKRPLEVNDSEEKKGDESDESAVKKKRIRVRDRRKNYDASAEYGAGMEDRDEKYATWMPPENSESNQEKLREKFAGKY</sequence>
<dbReference type="Pfam" id="PF00035">
    <property type="entry name" value="dsrm"/>
    <property type="match status" value="1"/>
</dbReference>
<dbReference type="InterPro" id="IPR050923">
    <property type="entry name" value="Cell_Proc_Reg/RNA_Proc"/>
</dbReference>
<feature type="region of interest" description="Disordered" evidence="3">
    <location>
        <begin position="545"/>
        <end position="742"/>
    </location>
</feature>